<proteinExistence type="predicted"/>
<dbReference type="PANTHER" id="PTHR40459">
    <property type="entry name" value="CONSERVED HYPOTHETICAL ALANINE AND LEUCINE RICH PROTEIN"/>
    <property type="match status" value="1"/>
</dbReference>
<name>A0ABY7JSE9_9FIRM</name>
<dbReference type="InterPro" id="IPR018931">
    <property type="entry name" value="DUF2520"/>
</dbReference>
<reference evidence="3" key="1">
    <citation type="submission" date="2022-12" db="EMBL/GenBank/DDBJ databases">
        <title>Peptostreptococcus.</title>
        <authorList>
            <person name="Lee S.H."/>
        </authorList>
    </citation>
    <scope>NUCLEOTIDE SEQUENCE</scope>
    <source>
        <strain evidence="3">CBA3647</strain>
    </source>
</reference>
<gene>
    <name evidence="3" type="ORF">O0R46_10040</name>
</gene>
<dbReference type="EMBL" id="CP114052">
    <property type="protein sequence ID" value="WAW14910.1"/>
    <property type="molecule type" value="Genomic_DNA"/>
</dbReference>
<dbReference type="Pfam" id="PF10727">
    <property type="entry name" value="Rossmann-like"/>
    <property type="match status" value="1"/>
</dbReference>
<dbReference type="SUPFAM" id="SSF48179">
    <property type="entry name" value="6-phosphogluconate dehydrogenase C-terminal domain-like"/>
    <property type="match status" value="1"/>
</dbReference>
<feature type="domain" description="DUF2520" evidence="2">
    <location>
        <begin position="135"/>
        <end position="261"/>
    </location>
</feature>
<keyword evidence="4" id="KW-1185">Reference proteome</keyword>
<dbReference type="PANTHER" id="PTHR40459:SF1">
    <property type="entry name" value="CONSERVED HYPOTHETICAL ALANINE AND LEUCINE RICH PROTEIN"/>
    <property type="match status" value="1"/>
</dbReference>
<dbReference type="InterPro" id="IPR036291">
    <property type="entry name" value="NAD(P)-bd_dom_sf"/>
</dbReference>
<evidence type="ECO:0000313" key="4">
    <source>
        <dbReference type="Proteomes" id="UP001164187"/>
    </source>
</evidence>
<dbReference type="RefSeq" id="WP_269311603.1">
    <property type="nucleotide sequence ID" value="NZ_CP114052.1"/>
</dbReference>
<dbReference type="InterPro" id="IPR019665">
    <property type="entry name" value="OxRdtase/DH_put_Rossmann_dom"/>
</dbReference>
<dbReference type="Gene3D" id="1.10.1040.20">
    <property type="entry name" value="ProC-like, C-terminal domain"/>
    <property type="match status" value="1"/>
</dbReference>
<dbReference type="InterPro" id="IPR037108">
    <property type="entry name" value="TM1727-like_C_sf"/>
</dbReference>
<accession>A0ABY7JSE9</accession>
<protein>
    <submittedName>
        <fullName evidence="3">DUF2520 domain-containing protein</fullName>
    </submittedName>
</protein>
<sequence>MHKIGIIGAGKVGVSIGKSISEDENYKLVGFYSRTKESSNFAAKFTNSAKFINLEKLVEKCNILIITTPDDKISEMWSLVSQFNIQNKIICHCSGSLSSEIFFDISSKGAYGCSLHPMMAINSKDKSYKDLKNAFFTLEGEKNAIDVMQDILIKFNNNYKIIKTSDKTKYHMASVFVSNFVTGLANVSANLLKDYGFNEKEAINAFSFLARANIENLLSSDPKSALTGPIERNDIGIVRKHLISLNEKSLENVENIYRGLSIELVKIASEKHKDRDYKELTNLLKKGEVNY</sequence>
<dbReference type="SUPFAM" id="SSF51735">
    <property type="entry name" value="NAD(P)-binding Rossmann-fold domains"/>
    <property type="match status" value="1"/>
</dbReference>
<organism evidence="3 4">
    <name type="scientific">Peptostreptococcus equinus</name>
    <dbReference type="NCBI Taxonomy" id="3003601"/>
    <lineage>
        <taxon>Bacteria</taxon>
        <taxon>Bacillati</taxon>
        <taxon>Bacillota</taxon>
        <taxon>Clostridia</taxon>
        <taxon>Peptostreptococcales</taxon>
        <taxon>Peptostreptococcaceae</taxon>
        <taxon>Peptostreptococcus</taxon>
    </lineage>
</organism>
<evidence type="ECO:0000313" key="3">
    <source>
        <dbReference type="EMBL" id="WAW14910.1"/>
    </source>
</evidence>
<evidence type="ECO:0000259" key="1">
    <source>
        <dbReference type="Pfam" id="PF10727"/>
    </source>
</evidence>
<evidence type="ECO:0000259" key="2">
    <source>
        <dbReference type="Pfam" id="PF10728"/>
    </source>
</evidence>
<dbReference type="Proteomes" id="UP001164187">
    <property type="component" value="Chromosome"/>
</dbReference>
<dbReference type="Gene3D" id="3.40.50.720">
    <property type="entry name" value="NAD(P)-binding Rossmann-like Domain"/>
    <property type="match status" value="1"/>
</dbReference>
<dbReference type="Pfam" id="PF10728">
    <property type="entry name" value="DUF2520"/>
    <property type="match status" value="1"/>
</dbReference>
<dbReference type="InterPro" id="IPR008927">
    <property type="entry name" value="6-PGluconate_DH-like_C_sf"/>
</dbReference>
<feature type="domain" description="Putative oxidoreductase/dehydrogenase Rossmann-like" evidence="1">
    <location>
        <begin position="3"/>
        <end position="117"/>
    </location>
</feature>